<gene>
    <name evidence="2" type="ORF">ACFFQA_36630</name>
</gene>
<keyword evidence="1" id="KW-0812">Transmembrane</keyword>
<dbReference type="EMBL" id="JBHLZU010000036">
    <property type="protein sequence ID" value="MFB9909493.1"/>
    <property type="molecule type" value="Genomic_DNA"/>
</dbReference>
<evidence type="ECO:0000313" key="2">
    <source>
        <dbReference type="EMBL" id="MFB9909493.1"/>
    </source>
</evidence>
<keyword evidence="3" id="KW-1185">Reference proteome</keyword>
<sequence length="173" mass="18724">MATLTIWRFGTAHGADRAAETLESLAKRELITVHDAATVSWEADRKKPMTRQLHNLAGRGALGGAFWGLLFGLIFFIPLLGAVIGAATGAVTGALSDVGIDDNLIKQIRSQITPGTSALFILSSSAVIDKVREAFTQQEKPELIFTNLSDEQERALREVFAEEHPKTNGEHVS</sequence>
<name>A0ABV6AAS0_9PSEU</name>
<protein>
    <submittedName>
        <fullName evidence="2">DUF1269 domain-containing protein</fullName>
    </submittedName>
</protein>
<comment type="caution">
    <text evidence="2">The sequence shown here is derived from an EMBL/GenBank/DDBJ whole genome shotgun (WGS) entry which is preliminary data.</text>
</comment>
<keyword evidence="1" id="KW-1133">Transmembrane helix</keyword>
<accession>A0ABV6AAS0</accession>
<keyword evidence="1" id="KW-0472">Membrane</keyword>
<proteinExistence type="predicted"/>
<reference evidence="2 3" key="1">
    <citation type="submission" date="2024-09" db="EMBL/GenBank/DDBJ databases">
        <authorList>
            <person name="Sun Q."/>
            <person name="Mori K."/>
        </authorList>
    </citation>
    <scope>NUCLEOTIDE SEQUENCE [LARGE SCALE GENOMIC DNA]</scope>
    <source>
        <strain evidence="2 3">TBRC 7907</strain>
    </source>
</reference>
<evidence type="ECO:0000256" key="1">
    <source>
        <dbReference type="SAM" id="Phobius"/>
    </source>
</evidence>
<feature type="transmembrane region" description="Helical" evidence="1">
    <location>
        <begin position="56"/>
        <end position="77"/>
    </location>
</feature>
<evidence type="ECO:0000313" key="3">
    <source>
        <dbReference type="Proteomes" id="UP001589693"/>
    </source>
</evidence>
<organism evidence="2 3">
    <name type="scientific">Allokutzneria oryzae</name>
    <dbReference type="NCBI Taxonomy" id="1378989"/>
    <lineage>
        <taxon>Bacteria</taxon>
        <taxon>Bacillati</taxon>
        <taxon>Actinomycetota</taxon>
        <taxon>Actinomycetes</taxon>
        <taxon>Pseudonocardiales</taxon>
        <taxon>Pseudonocardiaceae</taxon>
        <taxon>Allokutzneria</taxon>
    </lineage>
</organism>
<dbReference type="InterPro" id="IPR009200">
    <property type="entry name" value="DUF1269_membrane"/>
</dbReference>
<dbReference type="RefSeq" id="WP_377862405.1">
    <property type="nucleotide sequence ID" value="NZ_JBHLZU010000036.1"/>
</dbReference>
<dbReference type="Proteomes" id="UP001589693">
    <property type="component" value="Unassembled WGS sequence"/>
</dbReference>
<dbReference type="Pfam" id="PF06897">
    <property type="entry name" value="DUF1269"/>
    <property type="match status" value="1"/>
</dbReference>